<sequence length="899" mass="92394">ILAHFWNLASLEAEVQFRASSDLVDAVLKTQSSAPKAGKREDGEAVVAAYSPTTGYTLKRLVKGLASGNAGARQGFALALTLLLKRLPGMTADDAVLLLASYLEAPSASKGAETRDYLLGRTFGIGAIVQARVPASTACKAEMIDQLLDAGVLKSFLREAAATVILDLVASETEESVSALLSACAPLSAALSASIDQSTPETGAATAAASAAFFAAPHLTTLVPLLTFTTANHPALHSLWTTLLAFLCPGEGSVIADAALEALWMRVVEPELVGSGSHARKYLSITLFLRLLPHLTCELALVAALSGDDADLALAVSLALQRAGGSLWDRSLDAAQLAELVERQSLWAAVKQESATEESRQAVFRLLAALAFLEPGQEAPTPQPTRGSRAKAAAKPGMEDPTMQTLRAAGARGAALRPLAAARLIALADFLAKRPVAPGSAAPSPPLADLVAWVEGALSSGHARLARVGAGALSSTQPLREALSRATASADAGGRGRVAALTHLALLLQLYEWADPSVVDPGVGPDLADVVDRALCQAGAEVDGPRAGVNGDAAPAWHDTLVDVVLSLLARPCSPMPSAPLRNAAESVFRVFATDLTTTGLQDLLRVLASSAGGPEEVLGAASPSGQGNDSDDGLGATDAEMFRMDAKLAAYFATIKNGKGGNAKAAAEQLDQFKLRVVTLLEYFLKRSPASPLVPTAAVPMLNALAVAAKPSGSQVLSQRLAGLINSKLVKTKPGAAGVSAFEPEDLAAALKRSLYLASRSADPVVESAARAVYTFLQRAAAGQHSAGDGARAVAALESAQAAARDVLASRRTRLDRAFFANLLGRVPTLAPHLLPGLLRGCSGARSEFVRAEAVALTQLALGTGQAGVAGVLGDRVADSAAGAAAGAPKPRKRAKKA</sequence>
<evidence type="ECO:0000256" key="3">
    <source>
        <dbReference type="SAM" id="MobiDB-lite"/>
    </source>
</evidence>
<organism evidence="4 5">
    <name type="scientific">Auxenochlorella protothecoides</name>
    <name type="common">Green microalga</name>
    <name type="synonym">Chlorella protothecoides</name>
    <dbReference type="NCBI Taxonomy" id="3075"/>
    <lineage>
        <taxon>Eukaryota</taxon>
        <taxon>Viridiplantae</taxon>
        <taxon>Chlorophyta</taxon>
        <taxon>core chlorophytes</taxon>
        <taxon>Trebouxiophyceae</taxon>
        <taxon>Chlorellales</taxon>
        <taxon>Chlorellaceae</taxon>
        <taxon>Auxenochlorella</taxon>
    </lineage>
</organism>
<dbReference type="EMBL" id="QOKY01000198">
    <property type="protein sequence ID" value="RMZ53345.1"/>
    <property type="molecule type" value="Genomic_DNA"/>
</dbReference>
<dbReference type="PANTHER" id="PTHR13213">
    <property type="entry name" value="MYB-BINDING PROTEIN 1A FAMILY MEMBER"/>
    <property type="match status" value="1"/>
</dbReference>
<proteinExistence type="predicted"/>
<evidence type="ECO:0000256" key="1">
    <source>
        <dbReference type="ARBA" id="ARBA00004123"/>
    </source>
</evidence>
<evidence type="ECO:0000313" key="4">
    <source>
        <dbReference type="EMBL" id="RMZ53345.1"/>
    </source>
</evidence>
<dbReference type="GO" id="GO:0003677">
    <property type="term" value="F:DNA binding"/>
    <property type="evidence" value="ECO:0007669"/>
    <property type="project" value="InterPro"/>
</dbReference>
<feature type="non-terminal residue" evidence="4">
    <location>
        <position position="1"/>
    </location>
</feature>
<gene>
    <name evidence="4" type="ORF">APUTEX25_004833</name>
</gene>
<evidence type="ECO:0000313" key="5">
    <source>
        <dbReference type="Proteomes" id="UP000279271"/>
    </source>
</evidence>
<dbReference type="InterPro" id="IPR007015">
    <property type="entry name" value="DNA_pol_V/MYBBP1A"/>
</dbReference>
<dbReference type="GO" id="GO:0005730">
    <property type="term" value="C:nucleolus"/>
    <property type="evidence" value="ECO:0007669"/>
    <property type="project" value="InterPro"/>
</dbReference>
<keyword evidence="2" id="KW-0539">Nucleus</keyword>
<protein>
    <submittedName>
        <fullName evidence="4">Uncharacterized protein</fullName>
    </submittedName>
</protein>
<dbReference type="AlphaFoldDB" id="A0A3M7KUG0"/>
<comment type="subcellular location">
    <subcellularLocation>
        <location evidence="1">Nucleus</location>
    </subcellularLocation>
</comment>
<evidence type="ECO:0000256" key="2">
    <source>
        <dbReference type="ARBA" id="ARBA00023242"/>
    </source>
</evidence>
<comment type="caution">
    <text evidence="4">The sequence shown here is derived from an EMBL/GenBank/DDBJ whole genome shotgun (WGS) entry which is preliminary data.</text>
</comment>
<dbReference type="PANTHER" id="PTHR13213:SF2">
    <property type="entry name" value="MYB-BINDING PROTEIN 1A"/>
    <property type="match status" value="1"/>
</dbReference>
<dbReference type="Pfam" id="PF04931">
    <property type="entry name" value="DNA_pol_phi"/>
    <property type="match status" value="2"/>
</dbReference>
<dbReference type="GO" id="GO:0006355">
    <property type="term" value="P:regulation of DNA-templated transcription"/>
    <property type="evidence" value="ECO:0007669"/>
    <property type="project" value="InterPro"/>
</dbReference>
<name>A0A3M7KUG0_AUXPR</name>
<reference evidence="5" key="1">
    <citation type="journal article" date="2018" name="Algal Res.">
        <title>Characterization of plant carbon substrate utilization by Auxenochlorella protothecoides.</title>
        <authorList>
            <person name="Vogler B.W."/>
            <person name="Starkenburg S.R."/>
            <person name="Sudasinghe N."/>
            <person name="Schambach J.Y."/>
            <person name="Rollin J.A."/>
            <person name="Pattathil S."/>
            <person name="Barry A.N."/>
        </authorList>
    </citation>
    <scope>NUCLEOTIDE SEQUENCE [LARGE SCALE GENOMIC DNA]</scope>
    <source>
        <strain evidence="5">UTEX 25</strain>
    </source>
</reference>
<accession>A0A3M7KUG0</accession>
<feature type="region of interest" description="Disordered" evidence="3">
    <location>
        <begin position="616"/>
        <end position="635"/>
    </location>
</feature>
<feature type="region of interest" description="Disordered" evidence="3">
    <location>
        <begin position="376"/>
        <end position="398"/>
    </location>
</feature>
<dbReference type="Proteomes" id="UP000279271">
    <property type="component" value="Unassembled WGS sequence"/>
</dbReference>